<dbReference type="Proteomes" id="UP001066276">
    <property type="component" value="Chromosome 11"/>
</dbReference>
<feature type="compositionally biased region" description="Basic and acidic residues" evidence="1">
    <location>
        <begin position="187"/>
        <end position="209"/>
    </location>
</feature>
<keyword evidence="3" id="KW-1185">Reference proteome</keyword>
<feature type="region of interest" description="Disordered" evidence="1">
    <location>
        <begin position="184"/>
        <end position="209"/>
    </location>
</feature>
<organism evidence="2 3">
    <name type="scientific">Pleurodeles waltl</name>
    <name type="common">Iberian ribbed newt</name>
    <dbReference type="NCBI Taxonomy" id="8319"/>
    <lineage>
        <taxon>Eukaryota</taxon>
        <taxon>Metazoa</taxon>
        <taxon>Chordata</taxon>
        <taxon>Craniata</taxon>
        <taxon>Vertebrata</taxon>
        <taxon>Euteleostomi</taxon>
        <taxon>Amphibia</taxon>
        <taxon>Batrachia</taxon>
        <taxon>Caudata</taxon>
        <taxon>Salamandroidea</taxon>
        <taxon>Salamandridae</taxon>
        <taxon>Pleurodelinae</taxon>
        <taxon>Pleurodeles</taxon>
    </lineage>
</organism>
<comment type="caution">
    <text evidence="2">The sequence shown here is derived from an EMBL/GenBank/DDBJ whole genome shotgun (WGS) entry which is preliminary data.</text>
</comment>
<dbReference type="EMBL" id="JANPWB010000015">
    <property type="protein sequence ID" value="KAJ1089118.1"/>
    <property type="molecule type" value="Genomic_DNA"/>
</dbReference>
<protein>
    <submittedName>
        <fullName evidence="2">Uncharacterized protein</fullName>
    </submittedName>
</protein>
<evidence type="ECO:0000313" key="3">
    <source>
        <dbReference type="Proteomes" id="UP001066276"/>
    </source>
</evidence>
<feature type="region of interest" description="Disordered" evidence="1">
    <location>
        <begin position="30"/>
        <end position="70"/>
    </location>
</feature>
<reference evidence="2" key="1">
    <citation type="journal article" date="2022" name="bioRxiv">
        <title>Sequencing and chromosome-scale assembly of the giantPleurodeles waltlgenome.</title>
        <authorList>
            <person name="Brown T."/>
            <person name="Elewa A."/>
            <person name="Iarovenko S."/>
            <person name="Subramanian E."/>
            <person name="Araus A.J."/>
            <person name="Petzold A."/>
            <person name="Susuki M."/>
            <person name="Suzuki K.-i.T."/>
            <person name="Hayashi T."/>
            <person name="Toyoda A."/>
            <person name="Oliveira C."/>
            <person name="Osipova E."/>
            <person name="Leigh N.D."/>
            <person name="Simon A."/>
            <person name="Yun M.H."/>
        </authorList>
    </citation>
    <scope>NUCLEOTIDE SEQUENCE</scope>
    <source>
        <strain evidence="2">20211129_DDA</strain>
        <tissue evidence="2">Liver</tissue>
    </source>
</reference>
<evidence type="ECO:0000313" key="2">
    <source>
        <dbReference type="EMBL" id="KAJ1089118.1"/>
    </source>
</evidence>
<sequence length="235" mass="24457">MTSQDVSNSVAYKKERRERRLGVLVGLTWSGGYSRLSGSQVALKPTRRPRRQSQHSGSRHLTGAGWRFPPFATGTEPQVQKKVPFPWLGGPSPGEDEVLSAYPGGVVRETLGHRRGGCLLAALRAGAGSWRCPGAGGRVGPAALPVMQAGRSGSEAGNAGRVLRLPAGEAGRVCRLVPGSGAVEGRGSPRELSVEGGLRSEARSRHDPGDAAGCGCCQCLLGAQGASAACSPRRW</sequence>
<accession>A0AAV7LID2</accession>
<evidence type="ECO:0000256" key="1">
    <source>
        <dbReference type="SAM" id="MobiDB-lite"/>
    </source>
</evidence>
<dbReference type="AlphaFoldDB" id="A0AAV7LID2"/>
<name>A0AAV7LID2_PLEWA</name>
<gene>
    <name evidence="2" type="ORF">NDU88_002270</name>
</gene>
<proteinExistence type="predicted"/>